<evidence type="ECO:0008006" key="4">
    <source>
        <dbReference type="Google" id="ProtNLM"/>
    </source>
</evidence>
<dbReference type="AlphaFoldDB" id="A0A918URE5"/>
<proteinExistence type="predicted"/>
<gene>
    <name evidence="2" type="ORF">GCM10007049_22340</name>
</gene>
<dbReference type="EMBL" id="BMWX01000003">
    <property type="protein sequence ID" value="GGZ28828.1"/>
    <property type="molecule type" value="Genomic_DNA"/>
</dbReference>
<reference evidence="2" key="2">
    <citation type="submission" date="2020-09" db="EMBL/GenBank/DDBJ databases">
        <authorList>
            <person name="Sun Q."/>
            <person name="Kim S."/>
        </authorList>
    </citation>
    <scope>NUCLEOTIDE SEQUENCE</scope>
    <source>
        <strain evidence="2">KCTC 12368</strain>
    </source>
</reference>
<reference evidence="2" key="1">
    <citation type="journal article" date="2014" name="Int. J. Syst. Evol. Microbiol.">
        <title>Complete genome sequence of Corynebacterium casei LMG S-19264T (=DSM 44701T), isolated from a smear-ripened cheese.</title>
        <authorList>
            <consortium name="US DOE Joint Genome Institute (JGI-PGF)"/>
            <person name="Walter F."/>
            <person name="Albersmeier A."/>
            <person name="Kalinowski J."/>
            <person name="Ruckert C."/>
        </authorList>
    </citation>
    <scope>NUCLEOTIDE SEQUENCE</scope>
    <source>
        <strain evidence="2">KCTC 12368</strain>
    </source>
</reference>
<organism evidence="2 3">
    <name type="scientific">Echinicola pacifica</name>
    <dbReference type="NCBI Taxonomy" id="346377"/>
    <lineage>
        <taxon>Bacteria</taxon>
        <taxon>Pseudomonadati</taxon>
        <taxon>Bacteroidota</taxon>
        <taxon>Cytophagia</taxon>
        <taxon>Cytophagales</taxon>
        <taxon>Cyclobacteriaceae</taxon>
        <taxon>Echinicola</taxon>
    </lineage>
</organism>
<evidence type="ECO:0000313" key="2">
    <source>
        <dbReference type="EMBL" id="GGZ28828.1"/>
    </source>
</evidence>
<comment type="caution">
    <text evidence="2">The sequence shown here is derived from an EMBL/GenBank/DDBJ whole genome shotgun (WGS) entry which is preliminary data.</text>
</comment>
<keyword evidence="1" id="KW-0175">Coiled coil</keyword>
<name>A0A918URE5_9BACT</name>
<dbReference type="Proteomes" id="UP000619457">
    <property type="component" value="Unassembled WGS sequence"/>
</dbReference>
<sequence>MNITKQALISEVRDYLNSKKAELEASLVELKQSAASDTKSSAGDKYETGREMVRQEMDKATNVLAEYNKQSQILSGIDPNSVHEKVQVGSLVITDKAFLFIAAAIGQLKINGQVVFVISPHAPLAQSMLGKSLGDRINFGQISHKITALY</sequence>
<evidence type="ECO:0000256" key="1">
    <source>
        <dbReference type="SAM" id="Coils"/>
    </source>
</evidence>
<protein>
    <recommendedName>
        <fullName evidence="4">Transcription elongation factor, GreA/GreB, C-term</fullName>
    </recommendedName>
</protein>
<evidence type="ECO:0000313" key="3">
    <source>
        <dbReference type="Proteomes" id="UP000619457"/>
    </source>
</evidence>
<keyword evidence="3" id="KW-1185">Reference proteome</keyword>
<dbReference type="RefSeq" id="WP_018472849.1">
    <property type="nucleotide sequence ID" value="NZ_BMWX01000003.1"/>
</dbReference>
<feature type="coiled-coil region" evidence="1">
    <location>
        <begin position="13"/>
        <end position="70"/>
    </location>
</feature>
<accession>A0A918URE5</accession>